<evidence type="ECO:0000313" key="10">
    <source>
        <dbReference type="Proteomes" id="UP000249829"/>
    </source>
</evidence>
<dbReference type="Proteomes" id="UP000249829">
    <property type="component" value="Unassembled WGS sequence"/>
</dbReference>
<proteinExistence type="predicted"/>
<dbReference type="InterPro" id="IPR036864">
    <property type="entry name" value="Zn2-C6_fun-type_DNA-bd_sf"/>
</dbReference>
<dbReference type="PANTHER" id="PTHR31001">
    <property type="entry name" value="UNCHARACTERIZED TRANSCRIPTIONAL REGULATORY PROTEIN"/>
    <property type="match status" value="1"/>
</dbReference>
<dbReference type="CDD" id="cd12148">
    <property type="entry name" value="fungal_TF_MHR"/>
    <property type="match status" value="1"/>
</dbReference>
<comment type="subcellular location">
    <subcellularLocation>
        <location evidence="1">Nucleus</location>
    </subcellularLocation>
</comment>
<feature type="region of interest" description="Disordered" evidence="7">
    <location>
        <begin position="196"/>
        <end position="216"/>
    </location>
</feature>
<evidence type="ECO:0000256" key="5">
    <source>
        <dbReference type="ARBA" id="ARBA00023163"/>
    </source>
</evidence>
<dbReference type="PROSITE" id="PS00463">
    <property type="entry name" value="ZN2_CY6_FUNGAL_1"/>
    <property type="match status" value="1"/>
</dbReference>
<dbReference type="CDD" id="cd00067">
    <property type="entry name" value="GAL4"/>
    <property type="match status" value="1"/>
</dbReference>
<feature type="domain" description="Zn(2)-C6 fungal-type" evidence="8">
    <location>
        <begin position="27"/>
        <end position="56"/>
    </location>
</feature>
<dbReference type="GO" id="GO:0005634">
    <property type="term" value="C:nucleus"/>
    <property type="evidence" value="ECO:0007669"/>
    <property type="project" value="UniProtKB-SubCell"/>
</dbReference>
<dbReference type="EMBL" id="KZ825163">
    <property type="protein sequence ID" value="PYI16892.1"/>
    <property type="molecule type" value="Genomic_DNA"/>
</dbReference>
<accession>A0A2V5H4J1</accession>
<dbReference type="PANTHER" id="PTHR31001:SF50">
    <property type="entry name" value="ZN(II)2CYS6 TRANSCRIPTION FACTOR (EUROFUNG)"/>
    <property type="match status" value="1"/>
</dbReference>
<evidence type="ECO:0000313" key="9">
    <source>
        <dbReference type="EMBL" id="PYI16892.1"/>
    </source>
</evidence>
<dbReference type="PROSITE" id="PS50048">
    <property type="entry name" value="ZN2_CY6_FUNGAL_2"/>
    <property type="match status" value="1"/>
</dbReference>
<gene>
    <name evidence="9" type="ORF">BO99DRAFT_435046</name>
</gene>
<evidence type="ECO:0000259" key="8">
    <source>
        <dbReference type="PROSITE" id="PS50048"/>
    </source>
</evidence>
<dbReference type="InterPro" id="IPR050613">
    <property type="entry name" value="Sec_Metabolite_Reg"/>
</dbReference>
<protein>
    <recommendedName>
        <fullName evidence="8">Zn(2)-C6 fungal-type domain-containing protein</fullName>
    </recommendedName>
</protein>
<dbReference type="Pfam" id="PF00172">
    <property type="entry name" value="Zn_clus"/>
    <property type="match status" value="1"/>
</dbReference>
<evidence type="ECO:0000256" key="1">
    <source>
        <dbReference type="ARBA" id="ARBA00004123"/>
    </source>
</evidence>
<keyword evidence="10" id="KW-1185">Reference proteome</keyword>
<dbReference type="Gene3D" id="4.10.240.10">
    <property type="entry name" value="Zn(2)-C6 fungal-type DNA-binding domain"/>
    <property type="match status" value="1"/>
</dbReference>
<dbReference type="InterPro" id="IPR007219">
    <property type="entry name" value="XnlR_reg_dom"/>
</dbReference>
<keyword evidence="3" id="KW-0805">Transcription regulation</keyword>
<feature type="compositionally biased region" description="Pro residues" evidence="7">
    <location>
        <begin position="1"/>
        <end position="10"/>
    </location>
</feature>
<sequence>MSPTALPPDPVSELRANASNTPAKPRSCLVCRQRKVRCDKQSPCSNCRRGKIACISPSTTTDHPPRWARRLREQPSSANPIAATVTRDNSMGVDRLMDRVNTLESLVQELKSQLGHPLSPELSDKASMTGSHSPGSSTREDHARESSSKAGTNSVHTQLGRLVLQDERHSRYVSSSFWSRVDDELNGLRMATNTLLDDDSDSADHQSAGQPQSVAALQRTPAERHAFIFGLGLDSANPDLRELHPLPSQVPFLLETFAESVNYFLGIVHMPTISNVVREWRRSGMKSLSPSNEALLFSIYYATIASMEDEDVMTNFGASKYELNLKYRQGLEQALAKSDFLNAPDTVLVQAFTIFLYLSRRYDSPRYIWMMTGFVIRMAQYLGLHRDGAHFDRFTPYEVELRRRAWWGVCLLDIRASEDQGTDLSIAQGSFDTKLPLNINDGDIGPDIKESPSDRQGLTDMSVPRLSAHMTTIMRDMMSRGIADGVEGMQEQSRSVDELYRKLDEEYLQHTAGSTSIVSWVAVNLVRMVMAKMTLIVFLPVLFSSPSEELTEEIRTKLLCAAIEVAEYNHALNAEHSGRHLRWLYQTCTHWHAIVYLLIEISRRPWSPFVERAWVALHSSWLIPAPSPTAGRRGIWIPLRKLMEKARRHRDAELSRLRSDHEAVTKLDLEAQNAPMPSSPGLLGVGPVSEAYRQRWRQLVTTPVTNKLTPALDTNHEAIPSTDATIAAGSTSSELMMSDTQAAAPVVPTPDYLYGVSTAAPDPAINLACAPWTSPDDMIQTFDMSFVDASMDIDSDMDWHNWIESAKGLESAAGNDFPSWCTVRDDKDV</sequence>
<organism evidence="9 10">
    <name type="scientific">Aspergillus violaceofuscus (strain CBS 115571)</name>
    <dbReference type="NCBI Taxonomy" id="1450538"/>
    <lineage>
        <taxon>Eukaryota</taxon>
        <taxon>Fungi</taxon>
        <taxon>Dikarya</taxon>
        <taxon>Ascomycota</taxon>
        <taxon>Pezizomycotina</taxon>
        <taxon>Eurotiomycetes</taxon>
        <taxon>Eurotiomycetidae</taxon>
        <taxon>Eurotiales</taxon>
        <taxon>Aspergillaceae</taxon>
        <taxon>Aspergillus</taxon>
    </lineage>
</organism>
<keyword evidence="2" id="KW-0479">Metal-binding</keyword>
<feature type="region of interest" description="Disordered" evidence="7">
    <location>
        <begin position="111"/>
        <end position="162"/>
    </location>
</feature>
<dbReference type="InterPro" id="IPR001138">
    <property type="entry name" value="Zn2Cys6_DnaBD"/>
</dbReference>
<dbReference type="GO" id="GO:0000981">
    <property type="term" value="F:DNA-binding transcription factor activity, RNA polymerase II-specific"/>
    <property type="evidence" value="ECO:0007669"/>
    <property type="project" value="InterPro"/>
</dbReference>
<dbReference type="GO" id="GO:0008270">
    <property type="term" value="F:zinc ion binding"/>
    <property type="evidence" value="ECO:0007669"/>
    <property type="project" value="InterPro"/>
</dbReference>
<dbReference type="SMART" id="SM00906">
    <property type="entry name" value="Fungal_trans"/>
    <property type="match status" value="1"/>
</dbReference>
<evidence type="ECO:0000256" key="2">
    <source>
        <dbReference type="ARBA" id="ARBA00022723"/>
    </source>
</evidence>
<evidence type="ECO:0000256" key="3">
    <source>
        <dbReference type="ARBA" id="ARBA00023015"/>
    </source>
</evidence>
<feature type="compositionally biased region" description="Polar residues" evidence="7">
    <location>
        <begin position="126"/>
        <end position="137"/>
    </location>
</feature>
<dbReference type="STRING" id="1450538.A0A2V5H4J1"/>
<keyword evidence="4" id="KW-0238">DNA-binding</keyword>
<dbReference type="Pfam" id="PF04082">
    <property type="entry name" value="Fungal_trans"/>
    <property type="match status" value="1"/>
</dbReference>
<feature type="compositionally biased region" description="Basic and acidic residues" evidence="7">
    <location>
        <begin position="138"/>
        <end position="147"/>
    </location>
</feature>
<dbReference type="OMA" id="FVWMMTG"/>
<dbReference type="SUPFAM" id="SSF57701">
    <property type="entry name" value="Zn2/Cys6 DNA-binding domain"/>
    <property type="match status" value="1"/>
</dbReference>
<dbReference type="GO" id="GO:0003677">
    <property type="term" value="F:DNA binding"/>
    <property type="evidence" value="ECO:0007669"/>
    <property type="project" value="UniProtKB-KW"/>
</dbReference>
<feature type="compositionally biased region" description="Polar residues" evidence="7">
    <location>
        <begin position="205"/>
        <end position="215"/>
    </location>
</feature>
<keyword evidence="5" id="KW-0804">Transcription</keyword>
<feature type="region of interest" description="Disordered" evidence="7">
    <location>
        <begin position="1"/>
        <end position="24"/>
    </location>
</feature>
<evidence type="ECO:0000256" key="4">
    <source>
        <dbReference type="ARBA" id="ARBA00023125"/>
    </source>
</evidence>
<dbReference type="SMART" id="SM00066">
    <property type="entry name" value="GAL4"/>
    <property type="match status" value="1"/>
</dbReference>
<keyword evidence="6" id="KW-0539">Nucleus</keyword>
<reference evidence="9 10" key="1">
    <citation type="submission" date="2018-02" db="EMBL/GenBank/DDBJ databases">
        <title>The genomes of Aspergillus section Nigri reveals drivers in fungal speciation.</title>
        <authorList>
            <consortium name="DOE Joint Genome Institute"/>
            <person name="Vesth T.C."/>
            <person name="Nybo J."/>
            <person name="Theobald S."/>
            <person name="Brandl J."/>
            <person name="Frisvad J.C."/>
            <person name="Nielsen K.F."/>
            <person name="Lyhne E.K."/>
            <person name="Kogle M.E."/>
            <person name="Kuo A."/>
            <person name="Riley R."/>
            <person name="Clum A."/>
            <person name="Nolan M."/>
            <person name="Lipzen A."/>
            <person name="Salamov A."/>
            <person name="Henrissat B."/>
            <person name="Wiebenga A."/>
            <person name="De vries R.P."/>
            <person name="Grigoriev I.V."/>
            <person name="Mortensen U.H."/>
            <person name="Andersen M.R."/>
            <person name="Baker S.E."/>
        </authorList>
    </citation>
    <scope>NUCLEOTIDE SEQUENCE [LARGE SCALE GENOMIC DNA]</scope>
    <source>
        <strain evidence="9 10">CBS 115571</strain>
    </source>
</reference>
<dbReference type="AlphaFoldDB" id="A0A2V5H4J1"/>
<evidence type="ECO:0000256" key="7">
    <source>
        <dbReference type="SAM" id="MobiDB-lite"/>
    </source>
</evidence>
<evidence type="ECO:0000256" key="6">
    <source>
        <dbReference type="ARBA" id="ARBA00023242"/>
    </source>
</evidence>
<name>A0A2V5H4J1_ASPV1</name>
<dbReference type="GO" id="GO:0006351">
    <property type="term" value="P:DNA-templated transcription"/>
    <property type="evidence" value="ECO:0007669"/>
    <property type="project" value="InterPro"/>
</dbReference>
<feature type="compositionally biased region" description="Polar residues" evidence="7">
    <location>
        <begin position="148"/>
        <end position="157"/>
    </location>
</feature>